<dbReference type="Proteomes" id="UP001163550">
    <property type="component" value="Chromosome"/>
</dbReference>
<keyword evidence="1" id="KW-1133">Transmembrane helix</keyword>
<feature type="transmembrane region" description="Helical" evidence="1">
    <location>
        <begin position="12"/>
        <end position="33"/>
    </location>
</feature>
<feature type="transmembrane region" description="Helical" evidence="1">
    <location>
        <begin position="96"/>
        <end position="119"/>
    </location>
</feature>
<name>A0ABY6HKI1_9FIRM</name>
<accession>A0ABY6HKI1</accession>
<evidence type="ECO:0000313" key="3">
    <source>
        <dbReference type="Proteomes" id="UP001163550"/>
    </source>
</evidence>
<organism evidence="2 3">
    <name type="scientific">Acetobacterium wieringae</name>
    <dbReference type="NCBI Taxonomy" id="52694"/>
    <lineage>
        <taxon>Bacteria</taxon>
        <taxon>Bacillati</taxon>
        <taxon>Bacillota</taxon>
        <taxon>Clostridia</taxon>
        <taxon>Eubacteriales</taxon>
        <taxon>Eubacteriaceae</taxon>
        <taxon>Acetobacterium</taxon>
    </lineage>
</organism>
<evidence type="ECO:0000313" key="2">
    <source>
        <dbReference type="EMBL" id="UYO64389.1"/>
    </source>
</evidence>
<evidence type="ECO:0000256" key="1">
    <source>
        <dbReference type="SAM" id="Phobius"/>
    </source>
</evidence>
<feature type="transmembrane region" description="Helical" evidence="1">
    <location>
        <begin position="139"/>
        <end position="163"/>
    </location>
</feature>
<protein>
    <submittedName>
        <fullName evidence="2">Uncharacterized protein</fullName>
    </submittedName>
</protein>
<proteinExistence type="predicted"/>
<gene>
    <name evidence="2" type="ORF">LNN31_08195</name>
</gene>
<keyword evidence="1" id="KW-0812">Transmembrane</keyword>
<sequence length="169" mass="19818">MMEPESIHNNVIISIIVLFLCFYAVFFIKNWYSKSEKIVGQKIRIIYWTFAATLVIIFIAEYSDMLVLGLEEYQLSEKTSNVALFYLSVLYSKMPIWSLQLIVIFGAIFVIVEFIMLFIKINDIKKFAKLMIFRKLIFFLLALGCLNDTILVYQAMMMFFFAISCLDRS</sequence>
<dbReference type="EMBL" id="CP087994">
    <property type="protein sequence ID" value="UYO64389.1"/>
    <property type="molecule type" value="Genomic_DNA"/>
</dbReference>
<keyword evidence="3" id="KW-1185">Reference proteome</keyword>
<reference evidence="2" key="1">
    <citation type="submission" date="2021-11" db="EMBL/GenBank/DDBJ databases">
        <title>Isoprene-degrading acetogen.</title>
        <authorList>
            <person name="Yang Y."/>
            <person name="Jin H."/>
            <person name="Yan J."/>
        </authorList>
    </citation>
    <scope>NUCLEOTIDE SEQUENCE</scope>
    <source>
        <strain evidence="2">Berkeley</strain>
    </source>
</reference>
<dbReference type="RefSeq" id="WP_263993119.1">
    <property type="nucleotide sequence ID" value="NZ_CP087994.1"/>
</dbReference>
<keyword evidence="1" id="KW-0472">Membrane</keyword>
<feature type="transmembrane region" description="Helical" evidence="1">
    <location>
        <begin position="45"/>
        <end position="63"/>
    </location>
</feature>